<feature type="transmembrane region" description="Helical" evidence="7">
    <location>
        <begin position="259"/>
        <end position="281"/>
    </location>
</feature>
<comment type="catalytic activity">
    <reaction evidence="7">
        <text>L-cysteinyl-[prolipoprotein] + a 1,2-diacyl-sn-glycero-3-phospho-(1'-sn-glycerol) = an S-1,2-diacyl-sn-glyceryl-L-cysteinyl-[prolipoprotein] + sn-glycerol 1-phosphate + H(+)</text>
        <dbReference type="Rhea" id="RHEA:56712"/>
        <dbReference type="Rhea" id="RHEA-COMP:14679"/>
        <dbReference type="Rhea" id="RHEA-COMP:14680"/>
        <dbReference type="ChEBI" id="CHEBI:15378"/>
        <dbReference type="ChEBI" id="CHEBI:29950"/>
        <dbReference type="ChEBI" id="CHEBI:57685"/>
        <dbReference type="ChEBI" id="CHEBI:64716"/>
        <dbReference type="ChEBI" id="CHEBI:140658"/>
        <dbReference type="EC" id="2.5.1.145"/>
    </reaction>
</comment>
<evidence type="ECO:0000256" key="6">
    <source>
        <dbReference type="ARBA" id="ARBA00023136"/>
    </source>
</evidence>
<dbReference type="GO" id="GO:0005886">
    <property type="term" value="C:plasma membrane"/>
    <property type="evidence" value="ECO:0007669"/>
    <property type="project" value="UniProtKB-SubCell"/>
</dbReference>
<dbReference type="Proteomes" id="UP000035009">
    <property type="component" value="Unassembled WGS sequence"/>
</dbReference>
<dbReference type="EMBL" id="BAOP01000004">
    <property type="protein sequence ID" value="GAC78561.1"/>
    <property type="molecule type" value="Genomic_DNA"/>
</dbReference>
<evidence type="ECO:0000256" key="8">
    <source>
        <dbReference type="SAM" id="MobiDB-lite"/>
    </source>
</evidence>
<reference evidence="9 10" key="1">
    <citation type="submission" date="2013-02" db="EMBL/GenBank/DDBJ databases">
        <title>Whole genome shotgun sequence of Gordonia malaquae NBRC 108250.</title>
        <authorList>
            <person name="Yoshida I."/>
            <person name="Hosoyama A."/>
            <person name="Tsuchikane K."/>
            <person name="Ando Y."/>
            <person name="Baba S."/>
            <person name="Ohji S."/>
            <person name="Hamada M."/>
            <person name="Tamura T."/>
            <person name="Yamazoe A."/>
            <person name="Yamazaki S."/>
            <person name="Fujita N."/>
        </authorList>
    </citation>
    <scope>NUCLEOTIDE SEQUENCE [LARGE SCALE GENOMIC DNA]</scope>
    <source>
        <strain evidence="9 10">NBRC 108250</strain>
    </source>
</reference>
<keyword evidence="6 7" id="KW-0472">Membrane</keyword>
<dbReference type="HAMAP" id="MF_01147">
    <property type="entry name" value="Lgt"/>
    <property type="match status" value="1"/>
</dbReference>
<proteinExistence type="inferred from homology"/>
<comment type="subcellular location">
    <subcellularLocation>
        <location evidence="7">Cell membrane</location>
        <topology evidence="7">Multi-pass membrane protein</topology>
    </subcellularLocation>
</comment>
<feature type="compositionally biased region" description="Acidic residues" evidence="8">
    <location>
        <begin position="454"/>
        <end position="477"/>
    </location>
</feature>
<evidence type="ECO:0000256" key="7">
    <source>
        <dbReference type="HAMAP-Rule" id="MF_01147"/>
    </source>
</evidence>
<dbReference type="eggNOG" id="COG0682">
    <property type="taxonomic scope" value="Bacteria"/>
</dbReference>
<dbReference type="GO" id="GO:0008961">
    <property type="term" value="F:phosphatidylglycerol-prolipoprotein diacylglyceryl transferase activity"/>
    <property type="evidence" value="ECO:0007669"/>
    <property type="project" value="UniProtKB-UniRule"/>
</dbReference>
<dbReference type="UniPathway" id="UPA00664"/>
<keyword evidence="10" id="KW-1185">Reference proteome</keyword>
<keyword evidence="5 7" id="KW-1133">Transmembrane helix</keyword>
<feature type="transmembrane region" description="Helical" evidence="7">
    <location>
        <begin position="29"/>
        <end position="47"/>
    </location>
</feature>
<dbReference type="PANTHER" id="PTHR30589">
    <property type="entry name" value="PROLIPOPROTEIN DIACYLGLYCERYL TRANSFERASE"/>
    <property type="match status" value="1"/>
</dbReference>
<dbReference type="GO" id="GO:0042158">
    <property type="term" value="P:lipoprotein biosynthetic process"/>
    <property type="evidence" value="ECO:0007669"/>
    <property type="project" value="UniProtKB-UniRule"/>
</dbReference>
<accession>M3TAW2</accession>
<evidence type="ECO:0000313" key="10">
    <source>
        <dbReference type="Proteomes" id="UP000035009"/>
    </source>
</evidence>
<feature type="region of interest" description="Disordered" evidence="8">
    <location>
        <begin position="453"/>
        <end position="481"/>
    </location>
</feature>
<comment type="pathway">
    <text evidence="7">Protein modification; lipoprotein biosynthesis (diacylglyceryl transfer).</text>
</comment>
<dbReference type="NCBIfam" id="TIGR00544">
    <property type="entry name" value="lgt"/>
    <property type="match status" value="1"/>
</dbReference>
<evidence type="ECO:0000256" key="1">
    <source>
        <dbReference type="ARBA" id="ARBA00007150"/>
    </source>
</evidence>
<dbReference type="PANTHER" id="PTHR30589:SF0">
    <property type="entry name" value="PHOSPHATIDYLGLYCEROL--PROLIPOPROTEIN DIACYLGLYCERYL TRANSFERASE"/>
    <property type="match status" value="1"/>
</dbReference>
<evidence type="ECO:0000256" key="5">
    <source>
        <dbReference type="ARBA" id="ARBA00022989"/>
    </source>
</evidence>
<dbReference type="PROSITE" id="PS01311">
    <property type="entry name" value="LGT"/>
    <property type="match status" value="1"/>
</dbReference>
<evidence type="ECO:0000256" key="4">
    <source>
        <dbReference type="ARBA" id="ARBA00022692"/>
    </source>
</evidence>
<evidence type="ECO:0000256" key="2">
    <source>
        <dbReference type="ARBA" id="ARBA00022475"/>
    </source>
</evidence>
<dbReference type="InterPro" id="IPR001640">
    <property type="entry name" value="Lgt"/>
</dbReference>
<feature type="transmembrane region" description="Helical" evidence="7">
    <location>
        <begin position="228"/>
        <end position="247"/>
    </location>
</feature>
<keyword evidence="9" id="KW-0449">Lipoprotein</keyword>
<keyword evidence="2 7" id="KW-1003">Cell membrane</keyword>
<organism evidence="9 10">
    <name type="scientific">Gordonia malaquae NBRC 108250</name>
    <dbReference type="NCBI Taxonomy" id="1223542"/>
    <lineage>
        <taxon>Bacteria</taxon>
        <taxon>Bacillati</taxon>
        <taxon>Actinomycetota</taxon>
        <taxon>Actinomycetes</taxon>
        <taxon>Mycobacteriales</taxon>
        <taxon>Gordoniaceae</taxon>
        <taxon>Gordonia</taxon>
    </lineage>
</organism>
<feature type="binding site" evidence="7">
    <location>
        <position position="150"/>
    </location>
    <ligand>
        <name>a 1,2-diacyl-sn-glycero-3-phospho-(1'-sn-glycerol)</name>
        <dbReference type="ChEBI" id="CHEBI:64716"/>
    </ligand>
</feature>
<protein>
    <recommendedName>
        <fullName evidence="7">Phosphatidylglycerol--prolipoprotein diacylglyceryl transferase</fullName>
        <ecNumber evidence="7">2.5.1.145</ecNumber>
    </recommendedName>
</protein>
<feature type="transmembrane region" description="Helical" evidence="7">
    <location>
        <begin position="59"/>
        <end position="82"/>
    </location>
</feature>
<keyword evidence="4 7" id="KW-0812">Transmembrane</keyword>
<feature type="transmembrane region" description="Helical" evidence="7">
    <location>
        <begin position="204"/>
        <end position="221"/>
    </location>
</feature>
<dbReference type="AlphaFoldDB" id="M3TAW2"/>
<comment type="caution">
    <text evidence="9">The sequence shown here is derived from an EMBL/GenBank/DDBJ whole genome shotgun (WGS) entry which is preliminary data.</text>
</comment>
<evidence type="ECO:0000256" key="3">
    <source>
        <dbReference type="ARBA" id="ARBA00022679"/>
    </source>
</evidence>
<evidence type="ECO:0000313" key="9">
    <source>
        <dbReference type="EMBL" id="GAC78561.1"/>
    </source>
</evidence>
<dbReference type="EC" id="2.5.1.145" evidence="7"/>
<dbReference type="STRING" id="410332.SAMN04488550_2681"/>
<gene>
    <name evidence="7 9" type="primary">lgt</name>
    <name evidence="9" type="ORF">GM1_004_00060</name>
</gene>
<keyword evidence="3 7" id="KW-0808">Transferase</keyword>
<dbReference type="Pfam" id="PF01790">
    <property type="entry name" value="LGT"/>
    <property type="match status" value="1"/>
</dbReference>
<comment type="function">
    <text evidence="7">Catalyzes the transfer of the diacylglyceryl group from phosphatidylglycerol to the sulfhydryl group of the N-terminal cysteine of a prolipoprotein, the first step in the formation of mature lipoproteins.</text>
</comment>
<sequence>MAPVTAGDVVLAYIPSPPQGVWHLGPLPLRAYALFIIVGIIVAVWWGDRRWQARGGQPGDVLDVALISVPFGLVGGRLYHVITDWWRYFGDDGKGLAAVFQVWDGGLGIWGAVALGGVGAWVGCRWKGIKLPPFGDALAPAILAAQAIGRIGNYFNQELYGDSTTVPWGLELYQRVNPDTGATGVSVIDGVSNGHVVGVVHPTFLYELVWNLLIVAALVFVDRRFRIGHGRLFALYVAGYCVGRFWIELMRTDEATHILGLRVNVLVAALVFLGAALYVVIAPKGREEGLSMFRPERAELLASEGEVGYIPPTLDDEYDDEKYDDEDHVDGVDLDKHLDASDQEVDYAVDREHIVDTIDGTDTESSVEDAADAVVEDEVAETSVEESADAVVEEPAVDEVAESSVETAAEAVVGDEVAETSVEESADAVVEEPAVDEVDESSVETGAEAVVGDEVAETSVEESADAVVEEPAGDATDESSVVGSADVVVADEVDESSVETAADAVVEDEVAETSVEDSADTVVADEAAETEDAQSASSVTHVVTTGGQDEDADAEPTIVDVEDDVDDLDVPTVEEARSGTPTIVAHEAGESFTVSSSNSGLDAITVVEENPGWSAGAIEIRPAAPKDENNDGA</sequence>
<name>M3TAW2_GORML</name>
<feature type="transmembrane region" description="Helical" evidence="7">
    <location>
        <begin position="102"/>
        <end position="122"/>
    </location>
</feature>
<comment type="similarity">
    <text evidence="1 7">Belongs to the Lgt family.</text>
</comment>